<dbReference type="AlphaFoldDB" id="N6U9L3"/>
<feature type="non-terminal residue" evidence="3">
    <location>
        <position position="1"/>
    </location>
</feature>
<dbReference type="Gene3D" id="2.40.128.30">
    <property type="entry name" value="Avidin-like"/>
    <property type="match status" value="1"/>
</dbReference>
<dbReference type="KEGG" id="dpa:109536199"/>
<dbReference type="EnsemblMetazoa" id="XM_019902311.1">
    <property type="protein sequence ID" value="XP_019757870.1"/>
    <property type="gene ID" value="LOC109536199"/>
</dbReference>
<dbReference type="OrthoDB" id="6735462at2759"/>
<dbReference type="EMBL" id="KB740914">
    <property type="protein sequence ID" value="ENN78380.1"/>
    <property type="molecule type" value="Genomic_DNA"/>
</dbReference>
<evidence type="ECO:0000313" key="3">
    <source>
        <dbReference type="EMBL" id="ENN78380.1"/>
    </source>
</evidence>
<gene>
    <name evidence="4" type="primary">109536199</name>
    <name evidence="3" type="ORF">YQE_05181</name>
</gene>
<keyword evidence="2" id="KW-0732">Signal</keyword>
<dbReference type="HOGENOM" id="CLU_759380_0_0_1"/>
<organism evidence="3">
    <name type="scientific">Dendroctonus ponderosae</name>
    <name type="common">Mountain pine beetle</name>
    <dbReference type="NCBI Taxonomy" id="77166"/>
    <lineage>
        <taxon>Eukaryota</taxon>
        <taxon>Metazoa</taxon>
        <taxon>Ecdysozoa</taxon>
        <taxon>Arthropoda</taxon>
        <taxon>Hexapoda</taxon>
        <taxon>Insecta</taxon>
        <taxon>Pterygota</taxon>
        <taxon>Neoptera</taxon>
        <taxon>Endopterygota</taxon>
        <taxon>Coleoptera</taxon>
        <taxon>Polyphaga</taxon>
        <taxon>Cucujiformia</taxon>
        <taxon>Curculionidae</taxon>
        <taxon>Scolytinae</taxon>
        <taxon>Dendroctonus</taxon>
    </lineage>
</organism>
<dbReference type="InterPro" id="IPR036896">
    <property type="entry name" value="Avidin-like_sf"/>
</dbReference>
<evidence type="ECO:0000256" key="1">
    <source>
        <dbReference type="SAM" id="MobiDB-lite"/>
    </source>
</evidence>
<keyword evidence="5" id="KW-1185">Reference proteome</keyword>
<name>N6U9L3_DENPD</name>
<feature type="compositionally biased region" description="Basic and acidic residues" evidence="1">
    <location>
        <begin position="159"/>
        <end position="168"/>
    </location>
</feature>
<sequence length="384" mass="42947">MSFHFEAILLFFLVIHHGSHQKTKEDEQLWQEARNELARRTREYIKNNPISSDLQAFIDELRSPKRRKRQDHNNMYAIKDGNVVPLATLEEQLFTQSHLGANFTVVPLIIPIALENNMTLKQKESTEDSLLSDNGNGGFQGGNSQRAILGRGQGLIGIRDRNRGHKLEDSEDASLETPNRAAVVESPRINTQTEETVVDNLIDDKLKSTSESTELNRVLEDVQNLIVASKKGKGSSKEGALCNVSGYWDSDAGGISFHIKKTDSETEIAMRSTEPPSEDGFIAQDKWNATARIPFSQSSQIIITLTAYKGRRVALFLGECRICDGSETITGDWVLGRTSSDCKDQKAAHSFISDIFRKNNIEKLREAHIKKISTMTTIRSSTDI</sequence>
<evidence type="ECO:0000256" key="2">
    <source>
        <dbReference type="SAM" id="SignalP"/>
    </source>
</evidence>
<reference evidence="4" key="2">
    <citation type="submission" date="2024-08" db="UniProtKB">
        <authorList>
            <consortium name="EnsemblMetazoa"/>
        </authorList>
    </citation>
    <scope>IDENTIFICATION</scope>
</reference>
<feature type="region of interest" description="Disordered" evidence="1">
    <location>
        <begin position="159"/>
        <end position="178"/>
    </location>
</feature>
<protein>
    <submittedName>
        <fullName evidence="3 4">Uncharacterized protein</fullName>
    </submittedName>
</protein>
<dbReference type="OMA" id="FIGECRI"/>
<feature type="region of interest" description="Disordered" evidence="1">
    <location>
        <begin position="125"/>
        <end position="144"/>
    </location>
</feature>
<dbReference type="Proteomes" id="UP000019118">
    <property type="component" value="Unassembled WGS sequence"/>
</dbReference>
<feature type="chain" id="PRO_5010971992" evidence="2">
    <location>
        <begin position="22"/>
        <end position="384"/>
    </location>
</feature>
<feature type="signal peptide" evidence="2">
    <location>
        <begin position="1"/>
        <end position="21"/>
    </location>
</feature>
<proteinExistence type="predicted"/>
<reference evidence="3 5" key="1">
    <citation type="journal article" date="2013" name="Genome Biol.">
        <title>Draft genome of the mountain pine beetle, Dendroctonus ponderosae Hopkins, a major forest pest.</title>
        <authorList>
            <person name="Keeling C.I."/>
            <person name="Yuen M.M."/>
            <person name="Liao N.Y."/>
            <person name="Docking T.R."/>
            <person name="Chan S.K."/>
            <person name="Taylor G.A."/>
            <person name="Palmquist D.L."/>
            <person name="Jackman S.D."/>
            <person name="Nguyen A."/>
            <person name="Li M."/>
            <person name="Henderson H."/>
            <person name="Janes J.K."/>
            <person name="Zhao Y."/>
            <person name="Pandoh P."/>
            <person name="Moore R."/>
            <person name="Sperling F.A."/>
            <person name="Huber D.P."/>
            <person name="Birol I."/>
            <person name="Jones S.J."/>
            <person name="Bohlmann J."/>
        </authorList>
    </citation>
    <scope>NUCLEOTIDE SEQUENCE</scope>
</reference>
<evidence type="ECO:0000313" key="5">
    <source>
        <dbReference type="Proteomes" id="UP000019118"/>
    </source>
</evidence>
<accession>N6U9L3</accession>
<evidence type="ECO:0000313" key="4">
    <source>
        <dbReference type="EnsemblMetazoa" id="XP_019757870.1"/>
    </source>
</evidence>